<dbReference type="EMBL" id="SNRW01008486">
    <property type="protein sequence ID" value="KAA6379450.1"/>
    <property type="molecule type" value="Genomic_DNA"/>
</dbReference>
<organism evidence="1 2">
    <name type="scientific">Streblomastix strix</name>
    <dbReference type="NCBI Taxonomy" id="222440"/>
    <lineage>
        <taxon>Eukaryota</taxon>
        <taxon>Metamonada</taxon>
        <taxon>Preaxostyla</taxon>
        <taxon>Oxymonadida</taxon>
        <taxon>Streblomastigidae</taxon>
        <taxon>Streblomastix</taxon>
    </lineage>
</organism>
<proteinExistence type="predicted"/>
<dbReference type="Proteomes" id="UP000324800">
    <property type="component" value="Unassembled WGS sequence"/>
</dbReference>
<gene>
    <name evidence="1" type="ORF">EZS28_025022</name>
</gene>
<comment type="caution">
    <text evidence="1">The sequence shown here is derived from an EMBL/GenBank/DDBJ whole genome shotgun (WGS) entry which is preliminary data.</text>
</comment>
<name>A0A5J4VAG3_9EUKA</name>
<accession>A0A5J4VAG3</accession>
<evidence type="ECO:0000313" key="1">
    <source>
        <dbReference type="EMBL" id="KAA6379450.1"/>
    </source>
</evidence>
<protein>
    <submittedName>
        <fullName evidence="1">Uncharacterized protein</fullName>
    </submittedName>
</protein>
<dbReference type="AlphaFoldDB" id="A0A5J4VAG3"/>
<reference evidence="1 2" key="1">
    <citation type="submission" date="2019-03" db="EMBL/GenBank/DDBJ databases">
        <title>Single cell metagenomics reveals metabolic interactions within the superorganism composed of flagellate Streblomastix strix and complex community of Bacteroidetes bacteria on its surface.</title>
        <authorList>
            <person name="Treitli S.C."/>
            <person name="Kolisko M."/>
            <person name="Husnik F."/>
            <person name="Keeling P."/>
            <person name="Hampl V."/>
        </authorList>
    </citation>
    <scope>NUCLEOTIDE SEQUENCE [LARGE SCALE GENOMIC DNA]</scope>
    <source>
        <strain evidence="1">ST1C</strain>
    </source>
</reference>
<evidence type="ECO:0000313" key="2">
    <source>
        <dbReference type="Proteomes" id="UP000324800"/>
    </source>
</evidence>
<sequence>MTRCQNRERFSDELRSDLSGCRTPFGRRQSMIGPLILKQTFVGQAEPYEREISQSGRYYFSSVGLISYGILNVTTFQLNVVSYIVRTMLTNTIFYHLQTNYVENSDGNETFVFNGMELQQLVNKVEGQITRSLNINLSLIIANPCYESLLG</sequence>